<sequence>MTHAQARIITPVKESLQTALRTFQAIQEAKGHFEYLVYDDKSSPETHQALQQAAERFQFSLLHTGTLTDKPSPNYREVLIDARQKCLADGLPLIIVESDVLVHPETLQRLCATAKAEKRVGMVGAVTVDEAGQVNYPYEKFKGERRTLFETERSLSFCCTLLHPDFMAAFDFEALDSAKDWHDNMISKASREKGFRNLVLMDPPVQHLPHSSRPWKALKYKNPLLYYWRKFTQGKDKI</sequence>
<keyword evidence="2" id="KW-0808">Transferase</keyword>
<dbReference type="Pfam" id="PF00535">
    <property type="entry name" value="Glycos_transf_2"/>
    <property type="match status" value="1"/>
</dbReference>
<keyword evidence="3" id="KW-1185">Reference proteome</keyword>
<proteinExistence type="predicted"/>
<evidence type="ECO:0000259" key="1">
    <source>
        <dbReference type="Pfam" id="PF00535"/>
    </source>
</evidence>
<dbReference type="InterPro" id="IPR029044">
    <property type="entry name" value="Nucleotide-diphossugar_trans"/>
</dbReference>
<dbReference type="STRING" id="1189621.A3SI_18694"/>
<protein>
    <submittedName>
        <fullName evidence="2">Family 2 glycosyl transferase</fullName>
    </submittedName>
</protein>
<dbReference type="CDD" id="cd00761">
    <property type="entry name" value="Glyco_tranf_GTA_type"/>
    <property type="match status" value="1"/>
</dbReference>
<dbReference type="EMBL" id="AJYA01000068">
    <property type="protein sequence ID" value="EIM73036.1"/>
    <property type="molecule type" value="Genomic_DNA"/>
</dbReference>
<dbReference type="Gene3D" id="3.90.550.10">
    <property type="entry name" value="Spore Coat Polysaccharide Biosynthesis Protein SpsA, Chain A"/>
    <property type="match status" value="1"/>
</dbReference>
<dbReference type="SUPFAM" id="SSF53448">
    <property type="entry name" value="Nucleotide-diphospho-sugar transferases"/>
    <property type="match status" value="1"/>
</dbReference>
<dbReference type="Proteomes" id="UP000005551">
    <property type="component" value="Unassembled WGS sequence"/>
</dbReference>
<name>I5BTY4_9BACT</name>
<dbReference type="InterPro" id="IPR001173">
    <property type="entry name" value="Glyco_trans_2-like"/>
</dbReference>
<dbReference type="AlphaFoldDB" id="I5BTY4"/>
<accession>I5BTY4</accession>
<comment type="caution">
    <text evidence="2">The sequence shown here is derived from an EMBL/GenBank/DDBJ whole genome shotgun (WGS) entry which is preliminary data.</text>
</comment>
<dbReference type="OrthoDB" id="1041945at2"/>
<dbReference type="GO" id="GO:0016740">
    <property type="term" value="F:transferase activity"/>
    <property type="evidence" value="ECO:0007669"/>
    <property type="project" value="UniProtKB-KW"/>
</dbReference>
<gene>
    <name evidence="2" type="ORF">A3SI_18694</name>
</gene>
<organism evidence="2 3">
    <name type="scientific">Nitritalea halalkaliphila LW7</name>
    <dbReference type="NCBI Taxonomy" id="1189621"/>
    <lineage>
        <taxon>Bacteria</taxon>
        <taxon>Pseudomonadati</taxon>
        <taxon>Bacteroidota</taxon>
        <taxon>Cytophagia</taxon>
        <taxon>Cytophagales</taxon>
        <taxon>Cyclobacteriaceae</taxon>
        <taxon>Nitritalea</taxon>
    </lineage>
</organism>
<reference evidence="2 3" key="1">
    <citation type="submission" date="2012-05" db="EMBL/GenBank/DDBJ databases">
        <title>Genome sequence of Nitritalea halalkaliphila LW7.</title>
        <authorList>
            <person name="Jangir P.K."/>
            <person name="Singh A."/>
            <person name="Shivaji S."/>
            <person name="Sharma R."/>
        </authorList>
    </citation>
    <scope>NUCLEOTIDE SEQUENCE [LARGE SCALE GENOMIC DNA]</scope>
    <source>
        <strain evidence="2 3">LW7</strain>
    </source>
</reference>
<evidence type="ECO:0000313" key="3">
    <source>
        <dbReference type="Proteomes" id="UP000005551"/>
    </source>
</evidence>
<feature type="domain" description="Glycosyltransferase 2-like" evidence="1">
    <location>
        <begin position="8"/>
        <end position="171"/>
    </location>
</feature>
<evidence type="ECO:0000313" key="2">
    <source>
        <dbReference type="EMBL" id="EIM73036.1"/>
    </source>
</evidence>
<dbReference type="RefSeq" id="WP_009057316.1">
    <property type="nucleotide sequence ID" value="NZ_AJYA01000068.1"/>
</dbReference>